<dbReference type="InterPro" id="IPR017441">
    <property type="entry name" value="Protein_kinase_ATP_BS"/>
</dbReference>
<name>A0A1I9G219_BRUMA</name>
<dbReference type="AlphaFoldDB" id="A0A1I9G219"/>
<evidence type="ECO:0000256" key="2">
    <source>
        <dbReference type="SAM" id="MobiDB-lite"/>
    </source>
</evidence>
<feature type="region of interest" description="Disordered" evidence="2">
    <location>
        <begin position="1"/>
        <end position="58"/>
    </location>
</feature>
<dbReference type="PROSITE" id="PS50011">
    <property type="entry name" value="PROTEIN_KINASE_DOM"/>
    <property type="match status" value="1"/>
</dbReference>
<feature type="compositionally biased region" description="Basic and acidic residues" evidence="2">
    <location>
        <begin position="46"/>
        <end position="58"/>
    </location>
</feature>
<feature type="compositionally biased region" description="Polar residues" evidence="2">
    <location>
        <begin position="15"/>
        <end position="45"/>
    </location>
</feature>
<dbReference type="Pfam" id="PF00069">
    <property type="entry name" value="Pkinase"/>
    <property type="match status" value="1"/>
</dbReference>
<accession>A0A1I9G219</accession>
<evidence type="ECO:0000313" key="4">
    <source>
        <dbReference type="EMBL" id="CDP95478.1"/>
    </source>
</evidence>
<feature type="binding site" evidence="1">
    <location>
        <position position="100"/>
    </location>
    <ligand>
        <name>ATP</name>
        <dbReference type="ChEBI" id="CHEBI:30616"/>
    </ligand>
</feature>
<evidence type="ECO:0000259" key="3">
    <source>
        <dbReference type="PROSITE" id="PS50011"/>
    </source>
</evidence>
<dbReference type="GO" id="GO:0004672">
    <property type="term" value="F:protein kinase activity"/>
    <property type="evidence" value="ECO:0007669"/>
    <property type="project" value="InterPro"/>
</dbReference>
<protein>
    <submittedName>
        <fullName evidence="4">Bm9795, isoform c</fullName>
    </submittedName>
</protein>
<dbReference type="InterPro" id="IPR000719">
    <property type="entry name" value="Prot_kinase_dom"/>
</dbReference>
<evidence type="ECO:0000256" key="1">
    <source>
        <dbReference type="PROSITE-ProRule" id="PRU10141"/>
    </source>
</evidence>
<dbReference type="SUPFAM" id="SSF56112">
    <property type="entry name" value="Protein kinase-like (PK-like)"/>
    <property type="match status" value="1"/>
</dbReference>
<feature type="domain" description="Protein kinase" evidence="3">
    <location>
        <begin position="73"/>
        <end position="242"/>
    </location>
</feature>
<gene>
    <name evidence="4" type="primary">Bm9795</name>
    <name evidence="4" type="ORF">BM_Bm9795</name>
</gene>
<proteinExistence type="predicted"/>
<keyword evidence="1" id="KW-0547">Nucleotide-binding</keyword>
<dbReference type="PROSITE" id="PS00107">
    <property type="entry name" value="PROTEIN_KINASE_ATP"/>
    <property type="match status" value="1"/>
</dbReference>
<dbReference type="PANTHER" id="PTHR11909">
    <property type="entry name" value="CASEIN KINASE-RELATED"/>
    <property type="match status" value="1"/>
</dbReference>
<reference evidence="4" key="2">
    <citation type="submission" date="2012-12" db="EMBL/GenBank/DDBJ databases">
        <authorList>
            <consortium name="WormBase Consortium"/>
            <person name="Ghedin E."/>
            <person name="Paulini M."/>
        </authorList>
    </citation>
    <scope>NUCLEOTIDE SEQUENCE</scope>
    <source>
        <strain evidence="4">FR3</strain>
    </source>
</reference>
<dbReference type="InterPro" id="IPR050235">
    <property type="entry name" value="CK1_Ser-Thr_kinase"/>
</dbReference>
<dbReference type="InterPro" id="IPR011009">
    <property type="entry name" value="Kinase-like_dom_sf"/>
</dbReference>
<organism evidence="4">
    <name type="scientific">Brugia malayi</name>
    <name type="common">Filarial nematode worm</name>
    <dbReference type="NCBI Taxonomy" id="6279"/>
    <lineage>
        <taxon>Eukaryota</taxon>
        <taxon>Metazoa</taxon>
        <taxon>Ecdysozoa</taxon>
        <taxon>Nematoda</taxon>
        <taxon>Chromadorea</taxon>
        <taxon>Rhabditida</taxon>
        <taxon>Spirurina</taxon>
        <taxon>Spiruromorpha</taxon>
        <taxon>Filarioidea</taxon>
        <taxon>Onchocercidae</taxon>
        <taxon>Brugia</taxon>
    </lineage>
</organism>
<sequence length="242" mass="27468">MNDMMIRGSVDASRTGATNAPAIQTKTKSLLKHSPQTKLSTNLSSQEDRRKKEQSEKDVNIAELNKNDRVNKWLILELIGKGAFGCVYKVGYHGERYALKFDLGCCAEKPLLIEKNVLELARKAKSKHICRLIDYGNYFGFEYIVMTLVGKSLRDILIERKRKKLSAGCVISVGLQCVEAIEELHRVGFIHRVSVSKGHYVMQRWDVIGAVHQVVVMISNLGCINRSSLQKDIYRGRIWKMN</sequence>
<reference evidence="4" key="1">
    <citation type="journal article" date="2007" name="Science">
        <title>Draft genome of the filarial nematode parasite Brugia malayi.</title>
        <authorList>
            <person name="Ghedin E."/>
            <person name="Wang S."/>
            <person name="Spiro D."/>
            <person name="Caler E."/>
            <person name="Zhao Q."/>
            <person name="Crabtree J."/>
            <person name="Allen J.E."/>
            <person name="Delcher A.L."/>
            <person name="Guiliano D.B."/>
            <person name="Miranda-Saavedra D."/>
            <person name="Angiuoli S.V."/>
            <person name="Creasy T."/>
            <person name="Amedeo P."/>
            <person name="Haas B."/>
            <person name="El-Sayed N.M."/>
            <person name="Wortman J.R."/>
            <person name="Feldblyum T."/>
            <person name="Tallon L."/>
            <person name="Schatz M."/>
            <person name="Shumway M."/>
            <person name="Koo H."/>
            <person name="Salzberg S.L."/>
            <person name="Schobel S."/>
            <person name="Pertea M."/>
            <person name="Pop M."/>
            <person name="White O."/>
            <person name="Barton G.J."/>
            <person name="Carlow C.K."/>
            <person name="Crawford M.J."/>
            <person name="Daub J."/>
            <person name="Dimmic M.W."/>
            <person name="Estes C.F."/>
            <person name="Foster J.M."/>
            <person name="Ganatra M."/>
            <person name="Gregory W.F."/>
            <person name="Johnson N.M."/>
            <person name="Jin J."/>
            <person name="Komuniecki R."/>
            <person name="Korf I."/>
            <person name="Kumar S."/>
            <person name="Laney S."/>
            <person name="Li B.W."/>
            <person name="Li W."/>
            <person name="Lindblom T.H."/>
            <person name="Lustigman S."/>
            <person name="Ma D."/>
            <person name="Maina C.V."/>
            <person name="Martin D.M."/>
            <person name="McCarter J.P."/>
            <person name="McReynolds L."/>
            <person name="Mitreva M."/>
            <person name="Nutman T.B."/>
            <person name="Parkinson J."/>
            <person name="Peregrin-Alvarez J.M."/>
            <person name="Poole C."/>
            <person name="Ren Q."/>
            <person name="Saunders L."/>
            <person name="Sluder A.E."/>
            <person name="Smith K."/>
            <person name="Stanke M."/>
            <person name="Unnasch T.R."/>
            <person name="Ware J."/>
            <person name="Wei A.D."/>
            <person name="Weil G."/>
            <person name="Williams D.J."/>
            <person name="Zhang Y."/>
            <person name="Williams S.A."/>
            <person name="Fraser-Liggett C."/>
            <person name="Slatko B."/>
            <person name="Blaxter M.L."/>
            <person name="Scott A.L."/>
        </authorList>
    </citation>
    <scope>NUCLEOTIDE SEQUENCE</scope>
    <source>
        <strain evidence="4">FR3</strain>
    </source>
</reference>
<keyword evidence="1" id="KW-0067">ATP-binding</keyword>
<dbReference type="GO" id="GO:0005524">
    <property type="term" value="F:ATP binding"/>
    <property type="evidence" value="ECO:0007669"/>
    <property type="project" value="UniProtKB-UniRule"/>
</dbReference>
<dbReference type="SMART" id="SM00220">
    <property type="entry name" value="S_TKc"/>
    <property type="match status" value="1"/>
</dbReference>
<dbReference type="Gene3D" id="1.10.510.10">
    <property type="entry name" value="Transferase(Phosphotransferase) domain 1"/>
    <property type="match status" value="1"/>
</dbReference>
<dbReference type="EMBL" id="LN856944">
    <property type="protein sequence ID" value="CDP95478.1"/>
    <property type="molecule type" value="Genomic_DNA"/>
</dbReference>